<accession>A0A4S8HRX8</accession>
<evidence type="ECO:0000313" key="2">
    <source>
        <dbReference type="Proteomes" id="UP000306918"/>
    </source>
</evidence>
<evidence type="ECO:0000313" key="1">
    <source>
        <dbReference type="EMBL" id="THU38045.1"/>
    </source>
</evidence>
<sequence length="248" mass="28702">MKAILQLIIITIFSIHVIGQKVNDSTAEKQSLDKATAAILSNSIYSQSSNKEFEGVITYKTTIVPKNKHLDLDELYKIFGKERQFYFKAGKFKWVPQNVKLEYEIYNPAIYNSFIIDKFHTSDTLFYKDMSKIPDSVISVKKSKQLTILNIPCSSAIFTVTNEREPNSKLFRTIYYPTDSLKYVNSYFDNFKAMGQGFIARYTNAIPLRMELDSKEQPFSIIYEATNIQWKELADSEFLVDEKLPVKK</sequence>
<name>A0A4S8HRX8_9BACT</name>
<keyword evidence="2" id="KW-1185">Reference proteome</keyword>
<dbReference type="AlphaFoldDB" id="A0A4S8HRX8"/>
<dbReference type="EMBL" id="STFF01000004">
    <property type="protein sequence ID" value="THU38045.1"/>
    <property type="molecule type" value="Genomic_DNA"/>
</dbReference>
<reference evidence="1 2" key="1">
    <citation type="submission" date="2019-04" db="EMBL/GenBank/DDBJ databases">
        <title>Niastella caeni sp. nov., isolated from activated sludge.</title>
        <authorList>
            <person name="Sheng M."/>
        </authorList>
    </citation>
    <scope>NUCLEOTIDE SEQUENCE [LARGE SCALE GENOMIC DNA]</scope>
    <source>
        <strain evidence="1 2">HX-2-15</strain>
    </source>
</reference>
<gene>
    <name evidence="1" type="ORF">FAM09_15280</name>
</gene>
<dbReference type="Proteomes" id="UP000306918">
    <property type="component" value="Unassembled WGS sequence"/>
</dbReference>
<dbReference type="OrthoDB" id="1377129at2"/>
<proteinExistence type="predicted"/>
<organism evidence="1 2">
    <name type="scientific">Niastella caeni</name>
    <dbReference type="NCBI Taxonomy" id="2569763"/>
    <lineage>
        <taxon>Bacteria</taxon>
        <taxon>Pseudomonadati</taxon>
        <taxon>Bacteroidota</taxon>
        <taxon>Chitinophagia</taxon>
        <taxon>Chitinophagales</taxon>
        <taxon>Chitinophagaceae</taxon>
        <taxon>Niastella</taxon>
    </lineage>
</organism>
<evidence type="ECO:0008006" key="3">
    <source>
        <dbReference type="Google" id="ProtNLM"/>
    </source>
</evidence>
<comment type="caution">
    <text evidence="1">The sequence shown here is derived from an EMBL/GenBank/DDBJ whole genome shotgun (WGS) entry which is preliminary data.</text>
</comment>
<protein>
    <recommendedName>
        <fullName evidence="3">Outer membrane lipoprotein-sorting protein</fullName>
    </recommendedName>
</protein>
<dbReference type="RefSeq" id="WP_136578001.1">
    <property type="nucleotide sequence ID" value="NZ_STFF01000004.1"/>
</dbReference>